<keyword evidence="2" id="KW-1185">Reference proteome</keyword>
<dbReference type="Proteomes" id="UP001597478">
    <property type="component" value="Unassembled WGS sequence"/>
</dbReference>
<gene>
    <name evidence="1" type="ORF">ACFS2C_11805</name>
</gene>
<evidence type="ECO:0000313" key="2">
    <source>
        <dbReference type="Proteomes" id="UP001597478"/>
    </source>
</evidence>
<accession>A0ABW5W9Z8</accession>
<name>A0ABW5W9Z8_9PSEU</name>
<organism evidence="1 2">
    <name type="scientific">Prauserella oleivorans</name>
    <dbReference type="NCBI Taxonomy" id="1478153"/>
    <lineage>
        <taxon>Bacteria</taxon>
        <taxon>Bacillati</taxon>
        <taxon>Actinomycetota</taxon>
        <taxon>Actinomycetes</taxon>
        <taxon>Pseudonocardiales</taxon>
        <taxon>Pseudonocardiaceae</taxon>
        <taxon>Prauserella</taxon>
    </lineage>
</organism>
<dbReference type="RefSeq" id="WP_377385007.1">
    <property type="nucleotide sequence ID" value="NZ_JBHSAN010000004.1"/>
</dbReference>
<protein>
    <submittedName>
        <fullName evidence="1">Uncharacterized protein</fullName>
    </submittedName>
</protein>
<comment type="caution">
    <text evidence="1">The sequence shown here is derived from an EMBL/GenBank/DDBJ whole genome shotgun (WGS) entry which is preliminary data.</text>
</comment>
<dbReference type="EMBL" id="JBHUOF010000013">
    <property type="protein sequence ID" value="MFD2800076.1"/>
    <property type="molecule type" value="Genomic_DNA"/>
</dbReference>
<reference evidence="2" key="1">
    <citation type="journal article" date="2019" name="Int. J. Syst. Evol. Microbiol.">
        <title>The Global Catalogue of Microorganisms (GCM) 10K type strain sequencing project: providing services to taxonomists for standard genome sequencing and annotation.</title>
        <authorList>
            <consortium name="The Broad Institute Genomics Platform"/>
            <consortium name="The Broad Institute Genome Sequencing Center for Infectious Disease"/>
            <person name="Wu L."/>
            <person name="Ma J."/>
        </authorList>
    </citation>
    <scope>NUCLEOTIDE SEQUENCE [LARGE SCALE GENOMIC DNA]</scope>
    <source>
        <strain evidence="2">IBRC-M 10906</strain>
    </source>
</reference>
<sequence length="112" mass="12936">MTDDLVTLTRAEYAALVTDAECWRQLWQSEHIRDLLAEWREWRERRDLSASTAAMASLADWRAIASAPTYAELERRRHTYDRPALTPAQIRQRAQASLAAFERRHGLNRGAA</sequence>
<evidence type="ECO:0000313" key="1">
    <source>
        <dbReference type="EMBL" id="MFD2800076.1"/>
    </source>
</evidence>
<proteinExistence type="predicted"/>